<dbReference type="Proteomes" id="UP000584642">
    <property type="component" value="Unassembled WGS sequence"/>
</dbReference>
<evidence type="ECO:0000313" key="1">
    <source>
        <dbReference type="EMBL" id="NYZ24524.1"/>
    </source>
</evidence>
<sequence>MTGPTDSPLCVTAPRPFALGAPITVAGGRTGTVLCIGNTGPRRQRLTVRLGAETVTVHAHITGGGAPSVTAVQPEHALRAAQGVLGGSPVPDGDIRHLAAAYLDLLGKEGSRS</sequence>
<dbReference type="RefSeq" id="WP_180286302.1">
    <property type="nucleotide sequence ID" value="NZ_JABFDB010000041.1"/>
</dbReference>
<name>A0ABX2TJJ7_9PROT</name>
<proteinExistence type="predicted"/>
<gene>
    <name evidence="1" type="ORF">HND93_32880</name>
</gene>
<comment type="caution">
    <text evidence="1">The sequence shown here is derived from an EMBL/GenBank/DDBJ whole genome shotgun (WGS) entry which is preliminary data.</text>
</comment>
<reference evidence="1 2" key="1">
    <citation type="submission" date="2020-05" db="EMBL/GenBank/DDBJ databases">
        <title>Azospirillum oleiclasticum sp. nov, a nitrogen-fixing and heavy crude oil-emulsifying bacterium isolated from the crude oil of Yumen Oilfield.</title>
        <authorList>
            <person name="Wu D."/>
            <person name="Cai M."/>
            <person name="Zhang X."/>
        </authorList>
    </citation>
    <scope>NUCLEOTIDE SEQUENCE [LARGE SCALE GENOMIC DNA]</scope>
    <source>
        <strain evidence="1 2">ROY-1-1-2</strain>
    </source>
</reference>
<keyword evidence="2" id="KW-1185">Reference proteome</keyword>
<accession>A0ABX2TJJ7</accession>
<dbReference type="EMBL" id="JABFDB010000041">
    <property type="protein sequence ID" value="NYZ24524.1"/>
    <property type="molecule type" value="Genomic_DNA"/>
</dbReference>
<organism evidence="1 2">
    <name type="scientific">Azospirillum oleiclasticum</name>
    <dbReference type="NCBI Taxonomy" id="2735135"/>
    <lineage>
        <taxon>Bacteria</taxon>
        <taxon>Pseudomonadati</taxon>
        <taxon>Pseudomonadota</taxon>
        <taxon>Alphaproteobacteria</taxon>
        <taxon>Rhodospirillales</taxon>
        <taxon>Azospirillaceae</taxon>
        <taxon>Azospirillum</taxon>
    </lineage>
</organism>
<evidence type="ECO:0000313" key="2">
    <source>
        <dbReference type="Proteomes" id="UP000584642"/>
    </source>
</evidence>
<protein>
    <submittedName>
        <fullName evidence="1">Uncharacterized protein</fullName>
    </submittedName>
</protein>